<dbReference type="Gene3D" id="3.30.300.180">
    <property type="match status" value="1"/>
</dbReference>
<keyword evidence="6 8" id="KW-0446">Lipid-binding</keyword>
<feature type="region of interest" description="Disordered" evidence="12">
    <location>
        <begin position="1"/>
        <end position="23"/>
    </location>
</feature>
<proteinExistence type="inferred from homology"/>
<dbReference type="PROSITE" id="PS01008">
    <property type="entry name" value="DNAA"/>
    <property type="match status" value="1"/>
</dbReference>
<dbReference type="InterPro" id="IPR020591">
    <property type="entry name" value="Chromosome_initiator_DnaA-like"/>
</dbReference>
<keyword evidence="5 8" id="KW-0067">ATP-binding</keyword>
<feature type="domain" description="Chromosomal replication initiator DnaA C-terminal" evidence="14">
    <location>
        <begin position="407"/>
        <end position="476"/>
    </location>
</feature>
<reference evidence="15" key="2">
    <citation type="submission" date="2021-08" db="EMBL/GenBank/DDBJ databases">
        <authorList>
            <person name="Tani A."/>
            <person name="Ola A."/>
            <person name="Ogura Y."/>
            <person name="Katsura K."/>
            <person name="Hayashi T."/>
        </authorList>
    </citation>
    <scope>NUCLEOTIDE SEQUENCE</scope>
    <source>
        <strain evidence="15">LMG 23639</strain>
    </source>
</reference>
<accession>A0ABQ4STN0</accession>
<evidence type="ECO:0000256" key="6">
    <source>
        <dbReference type="ARBA" id="ARBA00023121"/>
    </source>
</evidence>
<keyword evidence="3 8" id="KW-0235">DNA replication</keyword>
<dbReference type="InterPro" id="IPR018312">
    <property type="entry name" value="Chromosome_initiator_DnaA_CS"/>
</dbReference>
<dbReference type="InterPro" id="IPR038454">
    <property type="entry name" value="DnaA_N_sf"/>
</dbReference>
<dbReference type="SMART" id="SM00760">
    <property type="entry name" value="Bac_DnaA_C"/>
    <property type="match status" value="1"/>
</dbReference>
<gene>
    <name evidence="15" type="primary">dnaA_1</name>
    <name evidence="8" type="synonym">dnaA</name>
    <name evidence="15" type="ORF">AOPFMNJM_0436</name>
</gene>
<keyword evidence="2 8" id="KW-0963">Cytoplasm</keyword>
<dbReference type="Pfam" id="PF11638">
    <property type="entry name" value="DnaA_N"/>
    <property type="match status" value="1"/>
</dbReference>
<dbReference type="PANTHER" id="PTHR30050:SF2">
    <property type="entry name" value="CHROMOSOMAL REPLICATION INITIATOR PROTEIN DNAA"/>
    <property type="match status" value="1"/>
</dbReference>
<dbReference type="Gene3D" id="1.10.8.60">
    <property type="match status" value="1"/>
</dbReference>
<evidence type="ECO:0000313" key="16">
    <source>
        <dbReference type="Proteomes" id="UP001055102"/>
    </source>
</evidence>
<evidence type="ECO:0000256" key="5">
    <source>
        <dbReference type="ARBA" id="ARBA00022840"/>
    </source>
</evidence>
<comment type="function">
    <text evidence="8 10">Plays an essential role in the initiation and regulation of chromosomal replication. ATP-DnaA binds to the origin of replication (oriC) to initiate formation of the DNA replication initiation complex once per cell cycle. Binds the DnaA box (a 9 base pair repeat at the origin) and separates the double-stranded (ds)DNA. Forms a right-handed helical filament on oriC DNA; dsDNA binds to the exterior of the filament while single-stranded (ss)DNA is stabiized in the filament's interior. The ATP-DnaA-oriC complex binds and stabilizes one strand of the AT-rich DNA unwinding element (DUE), permitting loading of DNA polymerase. After initiation quickly degrades to an ADP-DnaA complex that is not apt for DNA replication. Binds acidic phospholipids.</text>
</comment>
<keyword evidence="4 8" id="KW-0547">Nucleotide-binding</keyword>
<dbReference type="CDD" id="cd00009">
    <property type="entry name" value="AAA"/>
    <property type="match status" value="1"/>
</dbReference>
<evidence type="ECO:0000256" key="3">
    <source>
        <dbReference type="ARBA" id="ARBA00022705"/>
    </source>
</evidence>
<feature type="region of interest" description="Domain IV, binds dsDNA" evidence="8">
    <location>
        <begin position="379"/>
        <end position="499"/>
    </location>
</feature>
<comment type="subunit">
    <text evidence="8">Oligomerizes as a right-handed, spiral filament on DNA at oriC.</text>
</comment>
<feature type="domain" description="AAA+ ATPase" evidence="13">
    <location>
        <begin position="193"/>
        <end position="322"/>
    </location>
</feature>
<dbReference type="InterPro" id="IPR013317">
    <property type="entry name" value="DnaA_dom"/>
</dbReference>
<evidence type="ECO:0000256" key="9">
    <source>
        <dbReference type="NCBIfam" id="TIGR00362"/>
    </source>
</evidence>
<dbReference type="EMBL" id="BPQR01000007">
    <property type="protein sequence ID" value="GJE05139.1"/>
    <property type="molecule type" value="Genomic_DNA"/>
</dbReference>
<dbReference type="Proteomes" id="UP001055102">
    <property type="component" value="Unassembled WGS sequence"/>
</dbReference>
<comment type="similarity">
    <text evidence="1 8 11">Belongs to the DnaA family.</text>
</comment>
<evidence type="ECO:0000256" key="10">
    <source>
        <dbReference type="RuleBase" id="RU000577"/>
    </source>
</evidence>
<organism evidence="15 16">
    <name type="scientific">Methylobacterium jeotgali</name>
    <dbReference type="NCBI Taxonomy" id="381630"/>
    <lineage>
        <taxon>Bacteria</taxon>
        <taxon>Pseudomonadati</taxon>
        <taxon>Pseudomonadota</taxon>
        <taxon>Alphaproteobacteria</taxon>
        <taxon>Hyphomicrobiales</taxon>
        <taxon>Methylobacteriaceae</taxon>
        <taxon>Methylobacterium</taxon>
    </lineage>
</organism>
<dbReference type="SUPFAM" id="SSF48295">
    <property type="entry name" value="TrpR-like"/>
    <property type="match status" value="1"/>
</dbReference>
<dbReference type="InterPro" id="IPR013159">
    <property type="entry name" value="DnaA_C"/>
</dbReference>
<name>A0ABQ4STN0_9HYPH</name>
<dbReference type="InterPro" id="IPR010921">
    <property type="entry name" value="Trp_repressor/repl_initiator"/>
</dbReference>
<evidence type="ECO:0000259" key="14">
    <source>
        <dbReference type="SMART" id="SM00760"/>
    </source>
</evidence>
<dbReference type="HAMAP" id="MF_00377">
    <property type="entry name" value="DnaA_bact"/>
    <property type="match status" value="1"/>
</dbReference>
<feature type="region of interest" description="Domain I, interacts with DnaA modulators" evidence="8">
    <location>
        <begin position="1"/>
        <end position="112"/>
    </location>
</feature>
<dbReference type="Gene3D" id="3.40.50.300">
    <property type="entry name" value="P-loop containing nucleotide triphosphate hydrolases"/>
    <property type="match status" value="1"/>
</dbReference>
<keyword evidence="7 8" id="KW-0238">DNA-binding</keyword>
<protein>
    <recommendedName>
        <fullName evidence="8 9">Chromosomal replication initiator protein DnaA</fullName>
    </recommendedName>
</protein>
<feature type="binding site" evidence="8">
    <location>
        <position position="208"/>
    </location>
    <ligand>
        <name>ATP</name>
        <dbReference type="ChEBI" id="CHEBI:30616"/>
    </ligand>
</feature>
<comment type="caution">
    <text evidence="15">The sequence shown here is derived from an EMBL/GenBank/DDBJ whole genome shotgun (WGS) entry which is preliminary data.</text>
</comment>
<dbReference type="InterPro" id="IPR001957">
    <property type="entry name" value="Chromosome_initiator_DnaA"/>
</dbReference>
<comment type="caution">
    <text evidence="8">Lacks conserved residue(s) required for the propagation of feature annotation.</text>
</comment>
<feature type="compositionally biased region" description="Gly residues" evidence="12">
    <location>
        <begin position="7"/>
        <end position="16"/>
    </location>
</feature>
<feature type="binding site" evidence="8">
    <location>
        <position position="207"/>
    </location>
    <ligand>
        <name>ATP</name>
        <dbReference type="ChEBI" id="CHEBI:30616"/>
    </ligand>
</feature>
<evidence type="ECO:0000256" key="8">
    <source>
        <dbReference type="HAMAP-Rule" id="MF_00377"/>
    </source>
</evidence>
<evidence type="ECO:0000256" key="11">
    <source>
        <dbReference type="RuleBase" id="RU004227"/>
    </source>
</evidence>
<reference evidence="15" key="1">
    <citation type="journal article" date="2021" name="Front. Microbiol.">
        <title>Comprehensive Comparative Genomics and Phenotyping of Methylobacterium Species.</title>
        <authorList>
            <person name="Alessa O."/>
            <person name="Ogura Y."/>
            <person name="Fujitani Y."/>
            <person name="Takami H."/>
            <person name="Hayashi T."/>
            <person name="Sahin N."/>
            <person name="Tani A."/>
        </authorList>
    </citation>
    <scope>NUCLEOTIDE SEQUENCE</scope>
    <source>
        <strain evidence="15">LMG 23639</strain>
    </source>
</reference>
<evidence type="ECO:0000256" key="2">
    <source>
        <dbReference type="ARBA" id="ARBA00022490"/>
    </source>
</evidence>
<feature type="compositionally biased region" description="Low complexity" evidence="12">
    <location>
        <begin position="106"/>
        <end position="143"/>
    </location>
</feature>
<dbReference type="NCBIfam" id="TIGR00362">
    <property type="entry name" value="DnaA"/>
    <property type="match status" value="1"/>
</dbReference>
<evidence type="ECO:0000256" key="12">
    <source>
        <dbReference type="SAM" id="MobiDB-lite"/>
    </source>
</evidence>
<dbReference type="Pfam" id="PF08299">
    <property type="entry name" value="Bac_DnaA_C"/>
    <property type="match status" value="1"/>
</dbReference>
<sequence length="499" mass="53824">MQVEGNLTGGGSGGSGRGDDAAAENAQAWTRVKRRLRAELGEDIFASWFARLELEEVNAGTARLSVPTRFLKSWIESHYLDRVLNTFRSELEQVARIEVGVRGTGAPARPAAPKPLSAATAAVRAPAAPAPLTAPASPSATETDAPRGEAGGDLSGAPLDVRLSFVNFVVARSNALAHAAAERVSRHDGEAPLYNPLYVHAGVGLGKTHLLHAIGHAAREAGRRVIYLTADRFMYGFVNALKTQNALAFKERLRAIDLLVLDDVQFIQGKSIQAEFGHTINALVDAGRQVVVASDRPPTELDALEERVRSRLAGGLVVEIGGLDEQLRASILSARLAAVQAAHPNFEVSPQVAAYVAKAITANGRDLEGAVNRLLAHATLTGSPVTMETAETAIRDLVKNREPKRIKIEDIQKLVASRYNVSRSDILSERRTAAVVKPRQIAMYLSKVLTLRSLPEIGRRFGGRDHTTVLHAVRKIEKQIGEDAVLGDEVELLKRMLQD</sequence>
<dbReference type="Pfam" id="PF00308">
    <property type="entry name" value="Bac_DnaA"/>
    <property type="match status" value="1"/>
</dbReference>
<feature type="binding site" evidence="8">
    <location>
        <position position="204"/>
    </location>
    <ligand>
        <name>ATP</name>
        <dbReference type="ChEBI" id="CHEBI:30616"/>
    </ligand>
</feature>
<dbReference type="SUPFAM" id="SSF52540">
    <property type="entry name" value="P-loop containing nucleoside triphosphate hydrolases"/>
    <property type="match status" value="1"/>
</dbReference>
<evidence type="ECO:0000256" key="7">
    <source>
        <dbReference type="ARBA" id="ARBA00023125"/>
    </source>
</evidence>
<dbReference type="SMART" id="SM00382">
    <property type="entry name" value="AAA"/>
    <property type="match status" value="1"/>
</dbReference>
<evidence type="ECO:0000313" key="15">
    <source>
        <dbReference type="EMBL" id="GJE05139.1"/>
    </source>
</evidence>
<dbReference type="PANTHER" id="PTHR30050">
    <property type="entry name" value="CHROMOSOMAL REPLICATION INITIATOR PROTEIN DNAA"/>
    <property type="match status" value="1"/>
</dbReference>
<keyword evidence="16" id="KW-1185">Reference proteome</keyword>
<feature type="region of interest" description="Disordered" evidence="12">
    <location>
        <begin position="104"/>
        <end position="153"/>
    </location>
</feature>
<evidence type="ECO:0000259" key="13">
    <source>
        <dbReference type="SMART" id="SM00382"/>
    </source>
</evidence>
<comment type="domain">
    <text evidence="8">Domain I is involved in oligomerization and binding regulators, domain II is flexibile and of varying length in different bacteria, domain III forms the AAA+ region, while domain IV binds dsDNA.</text>
</comment>
<feature type="binding site" evidence="8">
    <location>
        <position position="206"/>
    </location>
    <ligand>
        <name>ATP</name>
        <dbReference type="ChEBI" id="CHEBI:30616"/>
    </ligand>
</feature>
<dbReference type="Gene3D" id="1.10.1750.10">
    <property type="match status" value="1"/>
</dbReference>
<dbReference type="RefSeq" id="WP_238273864.1">
    <property type="nucleotide sequence ID" value="NZ_BPQR01000007.1"/>
</dbReference>
<dbReference type="CDD" id="cd06571">
    <property type="entry name" value="Bac_DnaA_C"/>
    <property type="match status" value="1"/>
</dbReference>
<dbReference type="InterPro" id="IPR024633">
    <property type="entry name" value="DnaA_N_dom"/>
</dbReference>
<dbReference type="InterPro" id="IPR003593">
    <property type="entry name" value="AAA+_ATPase"/>
</dbReference>
<dbReference type="InterPro" id="IPR027417">
    <property type="entry name" value="P-loop_NTPase"/>
</dbReference>
<evidence type="ECO:0000256" key="1">
    <source>
        <dbReference type="ARBA" id="ARBA00006583"/>
    </source>
</evidence>
<evidence type="ECO:0000256" key="4">
    <source>
        <dbReference type="ARBA" id="ARBA00022741"/>
    </source>
</evidence>
<comment type="subcellular location">
    <subcellularLocation>
        <location evidence="8">Cytoplasm</location>
    </subcellularLocation>
</comment>
<dbReference type="PRINTS" id="PR00051">
    <property type="entry name" value="DNAA"/>
</dbReference>